<feature type="compositionally biased region" description="Basic and acidic residues" evidence="2">
    <location>
        <begin position="555"/>
        <end position="570"/>
    </location>
</feature>
<evidence type="ECO:0000313" key="5">
    <source>
        <dbReference type="Proteomes" id="UP000886595"/>
    </source>
</evidence>
<feature type="region of interest" description="Disordered" evidence="2">
    <location>
        <begin position="334"/>
        <end position="387"/>
    </location>
</feature>
<feature type="region of interest" description="Disordered" evidence="2">
    <location>
        <begin position="810"/>
        <end position="906"/>
    </location>
</feature>
<feature type="compositionally biased region" description="Polar residues" evidence="2">
    <location>
        <begin position="822"/>
        <end position="836"/>
    </location>
</feature>
<evidence type="ECO:0000259" key="3">
    <source>
        <dbReference type="Pfam" id="PF07001"/>
    </source>
</evidence>
<feature type="compositionally biased region" description="Polar residues" evidence="2">
    <location>
        <begin position="38"/>
        <end position="83"/>
    </location>
</feature>
<accession>A0A8X7PD40</accession>
<dbReference type="InterPro" id="IPR009738">
    <property type="entry name" value="BAT2_N"/>
</dbReference>
<feature type="domain" description="BAT2 N-terminal" evidence="3">
    <location>
        <begin position="1"/>
        <end position="106"/>
    </location>
</feature>
<evidence type="ECO:0000313" key="4">
    <source>
        <dbReference type="EMBL" id="KAG2248683.1"/>
    </source>
</evidence>
<organism evidence="4 5">
    <name type="scientific">Brassica carinata</name>
    <name type="common">Ethiopian mustard</name>
    <name type="synonym">Abyssinian cabbage</name>
    <dbReference type="NCBI Taxonomy" id="52824"/>
    <lineage>
        <taxon>Eukaryota</taxon>
        <taxon>Viridiplantae</taxon>
        <taxon>Streptophyta</taxon>
        <taxon>Embryophyta</taxon>
        <taxon>Tracheophyta</taxon>
        <taxon>Spermatophyta</taxon>
        <taxon>Magnoliopsida</taxon>
        <taxon>eudicotyledons</taxon>
        <taxon>Gunneridae</taxon>
        <taxon>Pentapetalae</taxon>
        <taxon>rosids</taxon>
        <taxon>malvids</taxon>
        <taxon>Brassicales</taxon>
        <taxon>Brassicaceae</taxon>
        <taxon>Brassiceae</taxon>
        <taxon>Brassica</taxon>
    </lineage>
</organism>
<feature type="compositionally biased region" description="Polar residues" evidence="2">
    <location>
        <begin position="990"/>
        <end position="1011"/>
    </location>
</feature>
<protein>
    <recommendedName>
        <fullName evidence="3">BAT2 N-terminal domain-containing protein</fullName>
    </recommendedName>
</protein>
<feature type="compositionally biased region" description="Polar residues" evidence="2">
    <location>
        <begin position="469"/>
        <end position="485"/>
    </location>
</feature>
<feature type="compositionally biased region" description="Polar residues" evidence="2">
    <location>
        <begin position="368"/>
        <end position="381"/>
    </location>
</feature>
<evidence type="ECO:0000256" key="2">
    <source>
        <dbReference type="SAM" id="MobiDB-lite"/>
    </source>
</evidence>
<evidence type="ECO:0000256" key="1">
    <source>
        <dbReference type="ARBA" id="ARBA00022553"/>
    </source>
</evidence>
<comment type="caution">
    <text evidence="4">The sequence shown here is derived from an EMBL/GenBank/DDBJ whole genome shotgun (WGS) entry which is preliminary data.</text>
</comment>
<feature type="compositionally biased region" description="Basic and acidic residues" evidence="2">
    <location>
        <begin position="1122"/>
        <end position="1135"/>
    </location>
</feature>
<gene>
    <name evidence="4" type="ORF">Bca52824_088311</name>
</gene>
<feature type="compositionally biased region" description="Polar residues" evidence="2">
    <location>
        <begin position="1064"/>
        <end position="1076"/>
    </location>
</feature>
<dbReference type="OrthoDB" id="1939715at2759"/>
<feature type="compositionally biased region" description="Basic and acidic residues" evidence="2">
    <location>
        <begin position="1079"/>
        <end position="1090"/>
    </location>
</feature>
<feature type="region of interest" description="Disordered" evidence="2">
    <location>
        <begin position="541"/>
        <end position="570"/>
    </location>
</feature>
<dbReference type="Proteomes" id="UP000886595">
    <property type="component" value="Unassembled WGS sequence"/>
</dbReference>
<dbReference type="GO" id="GO:0040029">
    <property type="term" value="P:epigenetic regulation of gene expression"/>
    <property type="evidence" value="ECO:0007669"/>
    <property type="project" value="TreeGrafter"/>
</dbReference>
<reference evidence="4 5" key="1">
    <citation type="submission" date="2020-02" db="EMBL/GenBank/DDBJ databases">
        <authorList>
            <person name="Ma Q."/>
            <person name="Huang Y."/>
            <person name="Song X."/>
            <person name="Pei D."/>
        </authorList>
    </citation>
    <scope>NUCLEOTIDE SEQUENCE [LARGE SCALE GENOMIC DNA]</scope>
    <source>
        <strain evidence="4">Sxm20200214</strain>
        <tissue evidence="4">Leaf</tissue>
    </source>
</reference>
<feature type="compositionally biased region" description="Polar residues" evidence="2">
    <location>
        <begin position="1254"/>
        <end position="1274"/>
    </location>
</feature>
<feature type="region of interest" description="Disordered" evidence="2">
    <location>
        <begin position="729"/>
        <end position="771"/>
    </location>
</feature>
<feature type="region of interest" description="Disordered" evidence="2">
    <location>
        <begin position="589"/>
        <end position="609"/>
    </location>
</feature>
<feature type="compositionally biased region" description="Polar residues" evidence="2">
    <location>
        <begin position="880"/>
        <end position="901"/>
    </location>
</feature>
<dbReference type="PANTHER" id="PTHR34805:SF3">
    <property type="entry name" value="BAT2 N-TERMINAL DOMAIN-CONTAINING PROTEIN"/>
    <property type="match status" value="1"/>
</dbReference>
<feature type="compositionally biased region" description="Polar residues" evidence="2">
    <location>
        <begin position="541"/>
        <end position="554"/>
    </location>
</feature>
<dbReference type="InterPro" id="IPR038808">
    <property type="entry name" value="MOS1-like"/>
</dbReference>
<keyword evidence="5" id="KW-1185">Reference proteome</keyword>
<name>A0A8X7PD40_BRACI</name>
<dbReference type="Pfam" id="PF07001">
    <property type="entry name" value="BAT2_N"/>
    <property type="match status" value="1"/>
</dbReference>
<feature type="region of interest" description="Disordered" evidence="2">
    <location>
        <begin position="469"/>
        <end position="529"/>
    </location>
</feature>
<feature type="region of interest" description="Disordered" evidence="2">
    <location>
        <begin position="1"/>
        <end position="221"/>
    </location>
</feature>
<feature type="compositionally biased region" description="Basic and acidic residues" evidence="2">
    <location>
        <begin position="193"/>
        <end position="221"/>
    </location>
</feature>
<feature type="compositionally biased region" description="Polar residues" evidence="2">
    <location>
        <begin position="91"/>
        <end position="115"/>
    </location>
</feature>
<feature type="compositionally biased region" description="Polar residues" evidence="2">
    <location>
        <begin position="493"/>
        <end position="502"/>
    </location>
</feature>
<feature type="region of interest" description="Disordered" evidence="2">
    <location>
        <begin position="947"/>
        <end position="1285"/>
    </location>
</feature>
<feature type="compositionally biased region" description="Polar residues" evidence="2">
    <location>
        <begin position="1171"/>
        <end position="1182"/>
    </location>
</feature>
<dbReference type="EMBL" id="JAAMPC010000017">
    <property type="protein sequence ID" value="KAG2248683.1"/>
    <property type="molecule type" value="Genomic_DNA"/>
</dbReference>
<sequence length="1285" mass="140126">MTILGKVAVPKPINLPSQRLENQGLDPNVEIVPKGTLSWGSKSSLNAWGTSSLSPRTESGPGSPSHLSTRPSTGGSVTRPSTADSDKAHDSSSTWDSKSRPSSASGVLPANQASVALQRPHSADTRPGSSHLSRFAEPVSETSATWGQHAPTKKDGFSLTSGDFPSLGAEKESSEKSSVPQDAARPASSSGRSVEEREANVRIGDDNTWRRDDQPYSEDAPRHCREAGQLDSRCPQSYPNANFPHQYDGGGWYRGNHPYGAPMGPGGFPIDPFPFYPPQVQPTPGHEARPRGNHPANGNMFRPPILDSYVHPRMQTRPGFYLGPVPHESYYGPPMGYGSPSNRDLPFAGRPAGPHAYSQHSGQGGYDTSGSSVGLEQNEPSHPQERQRQYKVLLRAQDGRNGEDETKREGILGNRLPNAEVVAHQMQNSKINRRGNNIEASDEVQPIRAENAAPEDPSLIQKIDGLNTKTRSGDGWQNASSVVNRDQQENKTRTVNSGNSVDKVSGRMPRTGHASDGTNSLHYKHGDLATNKNSELTAISGTSISRRSTQQTQGRADHQSQQRVKNEGNDGWRKTNVIFAEVNVGDSLDTGSVGKPVPGISVDPNDNQRTTMRELARQRAQERQKEEEERARDQRAKALAKLEELNRRSQAAEGVQRRTWKLNLMLPSRIYQKFLGLFHLHVWIIFHVTVMALLQNRSAWVISRSNISYLRKTAGNSFSEATTEVSDVVPSPEVSNQGVISHNSDTLATPSVSTEPAFTKRKNNRNGKKKHKVEEANLMNTTRAAVGKETKSGDESIEIGRVRAPEIKFGSLSDPSLDIKGSGNSVPKQSKNNSKTQHLRKTPRNTLVNKPADKFPGNSTVIWAPVHPQQKADGSGGVGSQSTVPEFSTSSKSLHQGQTSSRSKRVELERYVAKPIVKETAEQMVSKNPVTAAPEMAENVLQKENCGGEEGKGILQPPGSPLKSRHGNGRQGKHGRGSAASTKALEDGQLGTSNQPIRGTVNYHTSNQTGQIAVDSSKDRTASSTGGWNDGWYMTPETQHSAATAEEMEASAPRTIAVGKDQGMSIQGKQHASRSNYGDYKKANTRDSSKAHMQQSGHGLGQQDLHVASNEIRGQSGGCQYSRDRTYASQKRDVAGYEQQGFTPEQKMISADTPDHSQNRSASQEVGGGHNPNSTFQKNAGQNRRFGRGQESHGGWGSSSMQENMHHHHQRPLSNRDRQKPNLHYEYKPVGSHAYDGEQLKDSSEGPRYREKGQGNQRHGGQKSYQQQRGSAGRNTGHGLSDERN</sequence>
<feature type="compositionally biased region" description="Basic residues" evidence="2">
    <location>
        <begin position="759"/>
        <end position="771"/>
    </location>
</feature>
<dbReference type="PANTHER" id="PTHR34805">
    <property type="entry name" value="PROTEIN MODIFIER OF SNC1 1"/>
    <property type="match status" value="1"/>
</dbReference>
<feature type="compositionally biased region" description="Basic residues" evidence="2">
    <location>
        <begin position="963"/>
        <end position="976"/>
    </location>
</feature>
<feature type="compositionally biased region" description="Basic and acidic residues" evidence="2">
    <location>
        <begin position="1214"/>
        <end position="1227"/>
    </location>
</feature>
<keyword evidence="1" id="KW-0597">Phosphoprotein</keyword>
<proteinExistence type="predicted"/>
<feature type="compositionally biased region" description="Polar residues" evidence="2">
    <location>
        <begin position="736"/>
        <end position="756"/>
    </location>
</feature>
<feature type="compositionally biased region" description="Basic and acidic residues" evidence="2">
    <location>
        <begin position="1235"/>
        <end position="1253"/>
    </location>
</feature>